<keyword evidence="2" id="KW-0472">Membrane</keyword>
<dbReference type="Gene3D" id="2.40.50.100">
    <property type="match status" value="2"/>
</dbReference>
<sequence length="387" mass="42163">MASRNWPKLTRSILRLVAIAAIVGGSVYWFRFMPVSVQSQEIVAGSVTEEVMGTGTLEARISATISPKISGRVAAVLADQGDTVTTGDELVRLEDDELKQQVAIARANVDAALAAIGRLKVDKERANVVLTQAEKNFRRVESLSERDATSQDELDRASEALGIAMADVSRSEAGINEGQKELVSAEKNLEYHDARLRDTIILAPFDGLVVKRSREPGDVVVPGSSMMTLIATDELWIRAWVDETQMSKLEAGQAGRVTFRSQPEDSFPAKVARLGREADRETREFIVDVRVLELPTNWAVGQRAEAYIQVAEPQNVPVVPKSFVVKRDGVDGVFIDVDGVATWRVLSLGVRGPDAIEVKDGLALGDIVIQPGNERGVLKPGQMVVRQ</sequence>
<keyword evidence="2" id="KW-0812">Transmembrane</keyword>
<dbReference type="RefSeq" id="WP_146462386.1">
    <property type="nucleotide sequence ID" value="NZ_SJPW01000011.1"/>
</dbReference>
<keyword evidence="2" id="KW-1133">Transmembrane helix</keyword>
<dbReference type="GO" id="GO:0015562">
    <property type="term" value="F:efflux transmembrane transporter activity"/>
    <property type="evidence" value="ECO:0007669"/>
    <property type="project" value="TreeGrafter"/>
</dbReference>
<feature type="domain" description="CzcB-like barrel-sandwich hybrid" evidence="4">
    <location>
        <begin position="63"/>
        <end position="228"/>
    </location>
</feature>
<comment type="similarity">
    <text evidence="1">Belongs to the membrane fusion protein (MFP) (TC 8.A.1) family.</text>
</comment>
<dbReference type="InterPro" id="IPR058647">
    <property type="entry name" value="BSH_CzcB-like"/>
</dbReference>
<dbReference type="SUPFAM" id="SSF111369">
    <property type="entry name" value="HlyD-like secretion proteins"/>
    <property type="match status" value="1"/>
</dbReference>
<keyword evidence="6" id="KW-1185">Reference proteome</keyword>
<feature type="transmembrane region" description="Helical" evidence="2">
    <location>
        <begin position="12"/>
        <end position="30"/>
    </location>
</feature>
<evidence type="ECO:0000256" key="2">
    <source>
        <dbReference type="SAM" id="Phobius"/>
    </source>
</evidence>
<accession>A0A5C6EAR8</accession>
<protein>
    <submittedName>
        <fullName evidence="5">Macrolide export protein MacA</fullName>
    </submittedName>
</protein>
<comment type="caution">
    <text evidence="5">The sequence shown here is derived from an EMBL/GenBank/DDBJ whole genome shotgun (WGS) entry which is preliminary data.</text>
</comment>
<proteinExistence type="inferred from homology"/>
<dbReference type="Proteomes" id="UP000318288">
    <property type="component" value="Unassembled WGS sequence"/>
</dbReference>
<dbReference type="GO" id="GO:1990281">
    <property type="term" value="C:efflux pump complex"/>
    <property type="evidence" value="ECO:0007669"/>
    <property type="project" value="TreeGrafter"/>
</dbReference>
<feature type="domain" description="CusB-like beta-barrel" evidence="3">
    <location>
        <begin position="235"/>
        <end position="287"/>
    </location>
</feature>
<dbReference type="InterPro" id="IPR058792">
    <property type="entry name" value="Beta-barrel_RND_2"/>
</dbReference>
<dbReference type="Gene3D" id="2.40.30.170">
    <property type="match status" value="1"/>
</dbReference>
<dbReference type="Pfam" id="PF25954">
    <property type="entry name" value="Beta-barrel_RND_2"/>
    <property type="match status" value="1"/>
</dbReference>
<evidence type="ECO:0000313" key="6">
    <source>
        <dbReference type="Proteomes" id="UP000318288"/>
    </source>
</evidence>
<reference evidence="5 6" key="1">
    <citation type="submission" date="2019-02" db="EMBL/GenBank/DDBJ databases">
        <title>Deep-cultivation of Planctomycetes and their phenomic and genomic characterization uncovers novel biology.</title>
        <authorList>
            <person name="Wiegand S."/>
            <person name="Jogler M."/>
            <person name="Boedeker C."/>
            <person name="Pinto D."/>
            <person name="Vollmers J."/>
            <person name="Rivas-Marin E."/>
            <person name="Kohn T."/>
            <person name="Peeters S.H."/>
            <person name="Heuer A."/>
            <person name="Rast P."/>
            <person name="Oberbeckmann S."/>
            <person name="Bunk B."/>
            <person name="Jeske O."/>
            <person name="Meyerdierks A."/>
            <person name="Storesund J.E."/>
            <person name="Kallscheuer N."/>
            <person name="Luecker S."/>
            <person name="Lage O.M."/>
            <person name="Pohl T."/>
            <person name="Merkel B.J."/>
            <person name="Hornburger P."/>
            <person name="Mueller R.-W."/>
            <person name="Bruemmer F."/>
            <person name="Labrenz M."/>
            <person name="Spormann A.M."/>
            <person name="Op Den Camp H."/>
            <person name="Overmann J."/>
            <person name="Amann R."/>
            <person name="Jetten M.S.M."/>
            <person name="Mascher T."/>
            <person name="Medema M.H."/>
            <person name="Devos D.P."/>
            <person name="Kaster A.-K."/>
            <person name="Ovreas L."/>
            <person name="Rohde M."/>
            <person name="Galperin M.Y."/>
            <person name="Jogler C."/>
        </authorList>
    </citation>
    <scope>NUCLEOTIDE SEQUENCE [LARGE SCALE GENOMIC DNA]</scope>
    <source>
        <strain evidence="5 6">Poly51</strain>
    </source>
</reference>
<evidence type="ECO:0000259" key="3">
    <source>
        <dbReference type="Pfam" id="PF25954"/>
    </source>
</evidence>
<dbReference type="PANTHER" id="PTHR30469:SF15">
    <property type="entry name" value="HLYD FAMILY OF SECRETION PROTEINS"/>
    <property type="match status" value="1"/>
</dbReference>
<organism evidence="5 6">
    <name type="scientific">Rubripirellula tenax</name>
    <dbReference type="NCBI Taxonomy" id="2528015"/>
    <lineage>
        <taxon>Bacteria</taxon>
        <taxon>Pseudomonadati</taxon>
        <taxon>Planctomycetota</taxon>
        <taxon>Planctomycetia</taxon>
        <taxon>Pirellulales</taxon>
        <taxon>Pirellulaceae</taxon>
        <taxon>Rubripirellula</taxon>
    </lineage>
</organism>
<dbReference type="AlphaFoldDB" id="A0A5C6EAR8"/>
<evidence type="ECO:0000313" key="5">
    <source>
        <dbReference type="EMBL" id="TWU44576.1"/>
    </source>
</evidence>
<dbReference type="NCBIfam" id="TIGR01730">
    <property type="entry name" value="RND_mfp"/>
    <property type="match status" value="1"/>
</dbReference>
<dbReference type="PANTHER" id="PTHR30469">
    <property type="entry name" value="MULTIDRUG RESISTANCE PROTEIN MDTA"/>
    <property type="match status" value="1"/>
</dbReference>
<dbReference type="Gene3D" id="2.40.420.20">
    <property type="match status" value="1"/>
</dbReference>
<gene>
    <name evidence="5" type="primary">macA</name>
    <name evidence="5" type="ORF">Poly51_60070</name>
</gene>
<dbReference type="EMBL" id="SJPW01000011">
    <property type="protein sequence ID" value="TWU44576.1"/>
    <property type="molecule type" value="Genomic_DNA"/>
</dbReference>
<evidence type="ECO:0000256" key="1">
    <source>
        <dbReference type="ARBA" id="ARBA00009477"/>
    </source>
</evidence>
<evidence type="ECO:0000259" key="4">
    <source>
        <dbReference type="Pfam" id="PF25973"/>
    </source>
</evidence>
<dbReference type="InterPro" id="IPR006143">
    <property type="entry name" value="RND_pump_MFP"/>
</dbReference>
<dbReference type="OrthoDB" id="245220at2"/>
<name>A0A5C6EAR8_9BACT</name>
<dbReference type="Pfam" id="PF25973">
    <property type="entry name" value="BSH_CzcB"/>
    <property type="match status" value="1"/>
</dbReference>